<dbReference type="GO" id="GO:0046872">
    <property type="term" value="F:metal ion binding"/>
    <property type="evidence" value="ECO:0007669"/>
    <property type="project" value="UniProtKB-KW"/>
</dbReference>
<sequence>MSDVSSQGRQLALQLAAQTLEEGLFIDTLTRRVRFPTESQNPDASSHLHRYLIEEIQPTLEALGFDCEIYPNPIESCPPLLIAKRIEDDALPTLLTYGHGDVTNGQAELWQAGTHPWTLSQIGEQIFGRGTADNKGQHTINLMALASVLEARQGKLGYNIKVLFEMSEEIGSKGLEHFCREHKDALQADVFLASDGPRLNAHTPTIFLGSRGVCQFRLRCETGNGDRHSGNWGGVITNPAIRLQHALASLTTADGRVTATCLRAPLPNGVAAEMMRELTIGGSASDPVLNDQWGEVQLSDGERLFGCNTLEVIALGAGDINKPIGVIPNVAEAVCHLRIVPGTDWQNLVANLTAFLEEQGLGDVKVLYDGGYNATRLDPAHPWVGFVKTSMETSLGQTVTVLPNLGGTIPNHCFADVLALPTVWMPHSYPSCKQHAPDEHLLESIVKQGLLSAAGVFWDLGEHWPS</sequence>
<dbReference type="GO" id="GO:0008777">
    <property type="term" value="F:acetylornithine deacetylase activity"/>
    <property type="evidence" value="ECO:0007669"/>
    <property type="project" value="UniProtKB-EC"/>
</dbReference>
<feature type="domain" description="Peptidase M20 dimerisation" evidence="4">
    <location>
        <begin position="209"/>
        <end position="361"/>
    </location>
</feature>
<dbReference type="Gene3D" id="3.40.630.10">
    <property type="entry name" value="Zn peptidases"/>
    <property type="match status" value="1"/>
</dbReference>
<evidence type="ECO:0000256" key="2">
    <source>
        <dbReference type="ARBA" id="ARBA00022723"/>
    </source>
</evidence>
<dbReference type="InterPro" id="IPR002933">
    <property type="entry name" value="Peptidase_M20"/>
</dbReference>
<evidence type="ECO:0000259" key="4">
    <source>
        <dbReference type="Pfam" id="PF07687"/>
    </source>
</evidence>
<accession>A0A1A8TV90</accession>
<keyword evidence="2" id="KW-0479">Metal-binding</keyword>
<keyword evidence="1" id="KW-0645">Protease</keyword>
<evidence type="ECO:0000256" key="1">
    <source>
        <dbReference type="ARBA" id="ARBA00022670"/>
    </source>
</evidence>
<dbReference type="EMBL" id="FLOB01000020">
    <property type="protein sequence ID" value="SBS37663.1"/>
    <property type="molecule type" value="Genomic_DNA"/>
</dbReference>
<dbReference type="Gene3D" id="3.30.70.360">
    <property type="match status" value="1"/>
</dbReference>
<dbReference type="SUPFAM" id="SSF53187">
    <property type="entry name" value="Zn-dependent exopeptidases"/>
    <property type="match status" value="1"/>
</dbReference>
<proteinExistence type="predicted"/>
<dbReference type="Proteomes" id="UP000092544">
    <property type="component" value="Unassembled WGS sequence"/>
</dbReference>
<dbReference type="OrthoDB" id="9761532at2"/>
<evidence type="ECO:0000256" key="3">
    <source>
        <dbReference type="ARBA" id="ARBA00022801"/>
    </source>
</evidence>
<dbReference type="Pfam" id="PF07687">
    <property type="entry name" value="M20_dimer"/>
    <property type="match status" value="1"/>
</dbReference>
<name>A0A1A8TV90_9GAMM</name>
<gene>
    <name evidence="5" type="primary">argE_3</name>
    <name evidence="5" type="ORF">MSP8886_04218</name>
</gene>
<dbReference type="NCBIfam" id="NF005478">
    <property type="entry name" value="PRK07079.1"/>
    <property type="match status" value="1"/>
</dbReference>
<protein>
    <submittedName>
        <fullName evidence="5">Acetylornithine deacetylase</fullName>
        <ecNumber evidence="5">3.5.1.16</ecNumber>
    </submittedName>
</protein>
<keyword evidence="6" id="KW-1185">Reference proteome</keyword>
<dbReference type="RefSeq" id="WP_067020737.1">
    <property type="nucleotide sequence ID" value="NZ_FLOB01000020.1"/>
</dbReference>
<dbReference type="GO" id="GO:0006508">
    <property type="term" value="P:proteolysis"/>
    <property type="evidence" value="ECO:0007669"/>
    <property type="project" value="UniProtKB-KW"/>
</dbReference>
<organism evidence="5 6">
    <name type="scientific">Marinomonas spartinae</name>
    <dbReference type="NCBI Taxonomy" id="1792290"/>
    <lineage>
        <taxon>Bacteria</taxon>
        <taxon>Pseudomonadati</taxon>
        <taxon>Pseudomonadota</taxon>
        <taxon>Gammaproteobacteria</taxon>
        <taxon>Oceanospirillales</taxon>
        <taxon>Oceanospirillaceae</taxon>
        <taxon>Marinomonas</taxon>
    </lineage>
</organism>
<dbReference type="AlphaFoldDB" id="A0A1A8TV90"/>
<dbReference type="GO" id="GO:0008233">
    <property type="term" value="F:peptidase activity"/>
    <property type="evidence" value="ECO:0007669"/>
    <property type="project" value="UniProtKB-KW"/>
</dbReference>
<dbReference type="EC" id="3.5.1.16" evidence="5"/>
<reference evidence="5 6" key="1">
    <citation type="submission" date="2016-06" db="EMBL/GenBank/DDBJ databases">
        <authorList>
            <person name="Kjaerup R.B."/>
            <person name="Dalgaard T.S."/>
            <person name="Juul-Madsen H.R."/>
        </authorList>
    </citation>
    <scope>NUCLEOTIDE SEQUENCE [LARGE SCALE GENOMIC DNA]</scope>
    <source>
        <strain evidence="5 6">CECT 8886</strain>
    </source>
</reference>
<evidence type="ECO:0000313" key="5">
    <source>
        <dbReference type="EMBL" id="SBS37663.1"/>
    </source>
</evidence>
<dbReference type="STRING" id="1792290.MSP8886_04218"/>
<dbReference type="InterPro" id="IPR051458">
    <property type="entry name" value="Cyt/Met_Dipeptidase"/>
</dbReference>
<dbReference type="Pfam" id="PF01546">
    <property type="entry name" value="Peptidase_M20"/>
    <property type="match status" value="1"/>
</dbReference>
<dbReference type="InterPro" id="IPR011650">
    <property type="entry name" value="Peptidase_M20_dimer"/>
</dbReference>
<dbReference type="PANTHER" id="PTHR43270:SF12">
    <property type="entry name" value="SUCCINYL-DIAMINOPIMELATE DESUCCINYLASE"/>
    <property type="match status" value="1"/>
</dbReference>
<keyword evidence="3 5" id="KW-0378">Hydrolase</keyword>
<evidence type="ECO:0000313" key="6">
    <source>
        <dbReference type="Proteomes" id="UP000092544"/>
    </source>
</evidence>
<dbReference type="PANTHER" id="PTHR43270">
    <property type="entry name" value="BETA-ALA-HIS DIPEPTIDASE"/>
    <property type="match status" value="1"/>
</dbReference>